<comment type="catalytic activity">
    <reaction evidence="1 9">
        <text>(2R)-2-phosphoglycerate = (2R)-3-phosphoglycerate</text>
        <dbReference type="Rhea" id="RHEA:15901"/>
        <dbReference type="ChEBI" id="CHEBI:58272"/>
        <dbReference type="ChEBI" id="CHEBI:58289"/>
        <dbReference type="EC" id="5.4.2.12"/>
    </reaction>
</comment>
<evidence type="ECO:0000256" key="12">
    <source>
        <dbReference type="PIRSR" id="PIRSR001492-2"/>
    </source>
</evidence>
<comment type="function">
    <text evidence="2 9">Catalyzes the interconversion of 2-phosphoglycerate and 3-phosphoglycerate.</text>
</comment>
<comment type="similarity">
    <text evidence="4 9">Belongs to the BPG-independent phosphoglycerate mutase family.</text>
</comment>
<evidence type="ECO:0000256" key="8">
    <source>
        <dbReference type="ARBA" id="ARBA00023235"/>
    </source>
</evidence>
<dbReference type="GO" id="GO:0004619">
    <property type="term" value="F:phosphoglycerate mutase activity"/>
    <property type="evidence" value="ECO:0007669"/>
    <property type="project" value="UniProtKB-UniRule"/>
</dbReference>
<comment type="pathway">
    <text evidence="3 9">Carbohydrate degradation; glycolysis; pyruvate from D-glyceraldehyde 3-phosphate: step 3/5.</text>
</comment>
<dbReference type="FunFam" id="3.40.1450.10:FF:000002">
    <property type="entry name" value="2,3-bisphosphoglycerate-independent phosphoglycerate mutase"/>
    <property type="match status" value="1"/>
</dbReference>
<proteinExistence type="inferred from homology"/>
<protein>
    <recommendedName>
        <fullName evidence="9 10">2,3-bisphosphoglycerate-independent phosphoglycerate mutase</fullName>
        <shortName evidence="9">BPG-independent PGAM</shortName>
        <shortName evidence="9">Phosphoglyceromutase</shortName>
        <shortName evidence="9">iPGM</shortName>
        <ecNumber evidence="9 10">5.4.2.12</ecNumber>
    </recommendedName>
</protein>
<dbReference type="PANTHER" id="PTHR31637:SF0">
    <property type="entry name" value="2,3-BISPHOSPHOGLYCERATE-INDEPENDENT PHOSPHOGLYCERATE MUTASE"/>
    <property type="match status" value="1"/>
</dbReference>
<dbReference type="Gene3D" id="3.40.720.10">
    <property type="entry name" value="Alkaline Phosphatase, subunit A"/>
    <property type="match status" value="1"/>
</dbReference>
<dbReference type="Pfam" id="PF06415">
    <property type="entry name" value="iPGM_N"/>
    <property type="match status" value="1"/>
</dbReference>
<comment type="cofactor">
    <cofactor evidence="9">
        <name>Mn(2+)</name>
        <dbReference type="ChEBI" id="CHEBI:29035"/>
    </cofactor>
    <text evidence="9">Binds 2 manganese ions per subunit.</text>
</comment>
<feature type="binding site" evidence="9 12">
    <location>
        <position position="339"/>
    </location>
    <ligand>
        <name>substrate</name>
    </ligand>
</feature>
<evidence type="ECO:0000256" key="13">
    <source>
        <dbReference type="PIRSR" id="PIRSR001492-3"/>
    </source>
</evidence>
<feature type="binding site" evidence="9 12">
    <location>
        <begin position="261"/>
        <end position="264"/>
    </location>
    <ligand>
        <name>substrate</name>
    </ligand>
</feature>
<dbReference type="SUPFAM" id="SSF64158">
    <property type="entry name" value="2,3-Bisphosphoglycerate-independent phosphoglycerate mutase, substrate-binding domain"/>
    <property type="match status" value="1"/>
</dbReference>
<evidence type="ECO:0000313" key="16">
    <source>
        <dbReference type="EMBL" id="OGD66308.1"/>
    </source>
</evidence>
<dbReference type="UniPathway" id="UPA00109">
    <property type="reaction ID" value="UER00186"/>
</dbReference>
<evidence type="ECO:0000256" key="4">
    <source>
        <dbReference type="ARBA" id="ARBA00008819"/>
    </source>
</evidence>
<feature type="binding site" evidence="9 13">
    <location>
        <position position="63"/>
    </location>
    <ligand>
        <name>Mn(2+)</name>
        <dbReference type="ChEBI" id="CHEBI:29035"/>
        <label>2</label>
    </ligand>
</feature>
<keyword evidence="7 9" id="KW-0464">Manganese</keyword>
<dbReference type="Gene3D" id="3.40.1450.10">
    <property type="entry name" value="BPG-independent phosphoglycerate mutase, domain B"/>
    <property type="match status" value="1"/>
</dbReference>
<dbReference type="PIRSF" id="PIRSF001492">
    <property type="entry name" value="IPGAM"/>
    <property type="match status" value="1"/>
</dbReference>
<dbReference type="InterPro" id="IPR011258">
    <property type="entry name" value="BPG-indep_PGM_N"/>
</dbReference>
<dbReference type="HAMAP" id="MF_01038">
    <property type="entry name" value="GpmI"/>
    <property type="match status" value="1"/>
</dbReference>
<dbReference type="EC" id="5.4.2.12" evidence="9 10"/>
<dbReference type="STRING" id="1797469.A3F08_02195"/>
<dbReference type="Pfam" id="PF01676">
    <property type="entry name" value="Metalloenzyme"/>
    <property type="match status" value="1"/>
</dbReference>
<feature type="binding site" evidence="9 13">
    <location>
        <position position="410"/>
    </location>
    <ligand>
        <name>Mn(2+)</name>
        <dbReference type="ChEBI" id="CHEBI:29035"/>
        <label>1</label>
    </ligand>
</feature>
<evidence type="ECO:0000256" key="5">
    <source>
        <dbReference type="ARBA" id="ARBA00022723"/>
    </source>
</evidence>
<dbReference type="InterPro" id="IPR017850">
    <property type="entry name" value="Alkaline_phosphatase_core_sf"/>
</dbReference>
<comment type="subunit">
    <text evidence="9">Monomer.</text>
</comment>
<dbReference type="Proteomes" id="UP000176451">
    <property type="component" value="Unassembled WGS sequence"/>
</dbReference>
<keyword evidence="6 9" id="KW-0324">Glycolysis</keyword>
<feature type="binding site" evidence="9 12">
    <location>
        <begin position="154"/>
        <end position="155"/>
    </location>
    <ligand>
        <name>substrate</name>
    </ligand>
</feature>
<organism evidence="16 17">
    <name type="scientific">Candidatus Berkelbacteria bacterium RIFCSPHIGHO2_12_FULL_36_9</name>
    <dbReference type="NCBI Taxonomy" id="1797469"/>
    <lineage>
        <taxon>Bacteria</taxon>
        <taxon>Candidatus Berkelbacteria</taxon>
    </lineage>
</organism>
<evidence type="ECO:0000313" key="17">
    <source>
        <dbReference type="Proteomes" id="UP000176451"/>
    </source>
</evidence>
<dbReference type="NCBIfam" id="TIGR01307">
    <property type="entry name" value="pgm_bpd_ind"/>
    <property type="match status" value="1"/>
</dbReference>
<dbReference type="InterPro" id="IPR005995">
    <property type="entry name" value="Pgm_bpd_ind"/>
</dbReference>
<feature type="binding site" evidence="9 13">
    <location>
        <position position="447"/>
    </location>
    <ligand>
        <name>Mn(2+)</name>
        <dbReference type="ChEBI" id="CHEBI:29035"/>
        <label>2</label>
    </ligand>
</feature>
<evidence type="ECO:0000256" key="11">
    <source>
        <dbReference type="PIRSR" id="PIRSR001492-1"/>
    </source>
</evidence>
<dbReference type="SUPFAM" id="SSF53649">
    <property type="entry name" value="Alkaline phosphatase-like"/>
    <property type="match status" value="1"/>
</dbReference>
<name>A0A1F5EFY9_9BACT</name>
<evidence type="ECO:0000256" key="2">
    <source>
        <dbReference type="ARBA" id="ARBA00002315"/>
    </source>
</evidence>
<feature type="domain" description="BPG-independent PGAM N-terminal" evidence="15">
    <location>
        <begin position="83"/>
        <end position="297"/>
    </location>
</feature>
<feature type="binding site" evidence="9 12">
    <location>
        <position position="124"/>
    </location>
    <ligand>
        <name>substrate</name>
    </ligand>
</feature>
<evidence type="ECO:0000256" key="1">
    <source>
        <dbReference type="ARBA" id="ARBA00000370"/>
    </source>
</evidence>
<dbReference type="PANTHER" id="PTHR31637">
    <property type="entry name" value="2,3-BISPHOSPHOGLYCERATE-INDEPENDENT PHOSPHOGLYCERATE MUTASE"/>
    <property type="match status" value="1"/>
</dbReference>
<feature type="binding site" evidence="9 13">
    <location>
        <position position="406"/>
    </location>
    <ligand>
        <name>Mn(2+)</name>
        <dbReference type="ChEBI" id="CHEBI:29035"/>
        <label>1</label>
    </ligand>
</feature>
<accession>A0A1F5EFY9</accession>
<feature type="binding site" evidence="9 12">
    <location>
        <position position="192"/>
    </location>
    <ligand>
        <name>substrate</name>
    </ligand>
</feature>
<gene>
    <name evidence="9" type="primary">gpmI</name>
    <name evidence="16" type="ORF">A3F08_02195</name>
</gene>
<evidence type="ECO:0000259" key="15">
    <source>
        <dbReference type="Pfam" id="PF06415"/>
    </source>
</evidence>
<dbReference type="InterPro" id="IPR036646">
    <property type="entry name" value="PGAM_B_sf"/>
</dbReference>
<keyword evidence="5 9" id="KW-0479">Metal-binding</keyword>
<feature type="domain" description="Metalloenzyme" evidence="14">
    <location>
        <begin position="6"/>
        <end position="508"/>
    </location>
</feature>
<evidence type="ECO:0000256" key="7">
    <source>
        <dbReference type="ARBA" id="ARBA00023211"/>
    </source>
</evidence>
<evidence type="ECO:0000256" key="9">
    <source>
        <dbReference type="HAMAP-Rule" id="MF_01038"/>
    </source>
</evidence>
<feature type="active site" description="Phosphoserine intermediate" evidence="9 11">
    <location>
        <position position="63"/>
    </location>
</feature>
<dbReference type="CDD" id="cd16010">
    <property type="entry name" value="iPGM"/>
    <property type="match status" value="1"/>
</dbReference>
<dbReference type="GO" id="GO:0006096">
    <property type="term" value="P:glycolytic process"/>
    <property type="evidence" value="ECO:0007669"/>
    <property type="project" value="UniProtKB-UniRule"/>
</dbReference>
<keyword evidence="8 9" id="KW-0413">Isomerase</keyword>
<feature type="binding site" evidence="9 13">
    <location>
        <position position="448"/>
    </location>
    <ligand>
        <name>Mn(2+)</name>
        <dbReference type="ChEBI" id="CHEBI:29035"/>
        <label>2</label>
    </ligand>
</feature>
<evidence type="ECO:0000256" key="6">
    <source>
        <dbReference type="ARBA" id="ARBA00023152"/>
    </source>
</evidence>
<dbReference type="GO" id="GO:0005829">
    <property type="term" value="C:cytosol"/>
    <property type="evidence" value="ECO:0007669"/>
    <property type="project" value="TreeGrafter"/>
</dbReference>
<reference evidence="16 17" key="1">
    <citation type="journal article" date="2016" name="Nat. Commun.">
        <title>Thousands of microbial genomes shed light on interconnected biogeochemical processes in an aquifer system.</title>
        <authorList>
            <person name="Anantharaman K."/>
            <person name="Brown C.T."/>
            <person name="Hug L.A."/>
            <person name="Sharon I."/>
            <person name="Castelle C.J."/>
            <person name="Probst A.J."/>
            <person name="Thomas B.C."/>
            <person name="Singh A."/>
            <person name="Wilkins M.J."/>
            <person name="Karaoz U."/>
            <person name="Brodie E.L."/>
            <person name="Williams K.H."/>
            <person name="Hubbard S.S."/>
            <person name="Banfield J.F."/>
        </authorList>
    </citation>
    <scope>NUCLEOTIDE SEQUENCE [LARGE SCALE GENOMIC DNA]</scope>
</reference>
<evidence type="ECO:0000256" key="10">
    <source>
        <dbReference type="NCBIfam" id="TIGR01307"/>
    </source>
</evidence>
<dbReference type="AlphaFoldDB" id="A0A1F5EFY9"/>
<evidence type="ECO:0000259" key="14">
    <source>
        <dbReference type="Pfam" id="PF01676"/>
    </source>
</evidence>
<feature type="binding site" evidence="9 12">
    <location>
        <position position="186"/>
    </location>
    <ligand>
        <name>substrate</name>
    </ligand>
</feature>
<evidence type="ECO:0000256" key="3">
    <source>
        <dbReference type="ARBA" id="ARBA00004798"/>
    </source>
</evidence>
<feature type="binding site" evidence="9 13">
    <location>
        <position position="13"/>
    </location>
    <ligand>
        <name>Mn(2+)</name>
        <dbReference type="ChEBI" id="CHEBI:29035"/>
        <label>2</label>
    </ligand>
</feature>
<comment type="caution">
    <text evidence="16">The sequence shown here is derived from an EMBL/GenBank/DDBJ whole genome shotgun (WGS) entry which is preliminary data.</text>
</comment>
<dbReference type="GO" id="GO:0006007">
    <property type="term" value="P:glucose catabolic process"/>
    <property type="evidence" value="ECO:0007669"/>
    <property type="project" value="InterPro"/>
</dbReference>
<dbReference type="InterPro" id="IPR006124">
    <property type="entry name" value="Metalloenzyme"/>
</dbReference>
<sequence>MTNIRQVVLLILDGWGYAPAWGGNAISVANCINYGKLWKEYPHTTLCASGECVGLPGHERGNSEVGHLNIGAGRIVRQDSGLISEAIKNGSFYGNAGLIDAIVHAQKRNSNLHLMGLASEGNIHSNISHLYALLELCKQQKFERVYLHLFSDGRDTDPMAAVTIISHLQDQIKKVGIGKIATICGRYYGMDRDNHWERTSRVFNAIALGTGEVADTTLKAITQSYNKGITDEFIVPTVIVNNNKPVVTAKNGDSLIFFNFRSDRARQISMAFMAEKMPYFDRKLKLEHFYFVGFIPYGYEEELKLKLQSAFTQEEIPESLGETLAKNNLKQFHLAETEKYAHVTYFFNGGTEKPFPDEDRVLIPSPRVASYDNKPEMSINEVCKHACKAINSNKYNFIVINFANPDMVGHTGSFNAAISACEIVDKKLEEVVKACLKANSILLLTADHGNIEQMVNPKTGEPDTEHTKNPVPFILIGDKTTLVENLNVRNDGILADISPTVLELLSLNQPKDMTGKTLITKI</sequence>
<dbReference type="GO" id="GO:0030145">
    <property type="term" value="F:manganese ion binding"/>
    <property type="evidence" value="ECO:0007669"/>
    <property type="project" value="UniProtKB-UniRule"/>
</dbReference>
<dbReference type="EMBL" id="MEZV01000039">
    <property type="protein sequence ID" value="OGD66308.1"/>
    <property type="molecule type" value="Genomic_DNA"/>
</dbReference>
<feature type="binding site" evidence="9 13">
    <location>
        <position position="466"/>
    </location>
    <ligand>
        <name>Mn(2+)</name>
        <dbReference type="ChEBI" id="CHEBI:29035"/>
        <label>1</label>
    </ligand>
</feature>